<comment type="caution">
    <text evidence="1">The sequence shown here is derived from an EMBL/GenBank/DDBJ whole genome shotgun (WGS) entry which is preliminary data.</text>
</comment>
<evidence type="ECO:0000313" key="1">
    <source>
        <dbReference type="EMBL" id="GAG40100.1"/>
    </source>
</evidence>
<dbReference type="AlphaFoldDB" id="X0XAJ9"/>
<gene>
    <name evidence="1" type="ORF">S01H1_64028</name>
</gene>
<reference evidence="1" key="1">
    <citation type="journal article" date="2014" name="Front. Microbiol.">
        <title>High frequency of phylogenetically diverse reductive dehalogenase-homologous genes in deep subseafloor sedimentary metagenomes.</title>
        <authorList>
            <person name="Kawai M."/>
            <person name="Futagami T."/>
            <person name="Toyoda A."/>
            <person name="Takaki Y."/>
            <person name="Nishi S."/>
            <person name="Hori S."/>
            <person name="Arai W."/>
            <person name="Tsubouchi T."/>
            <person name="Morono Y."/>
            <person name="Uchiyama I."/>
            <person name="Ito T."/>
            <person name="Fujiyama A."/>
            <person name="Inagaki F."/>
            <person name="Takami H."/>
        </authorList>
    </citation>
    <scope>NUCLEOTIDE SEQUENCE</scope>
    <source>
        <strain evidence="1">Expedition CK06-06</strain>
    </source>
</reference>
<organism evidence="1">
    <name type="scientific">marine sediment metagenome</name>
    <dbReference type="NCBI Taxonomy" id="412755"/>
    <lineage>
        <taxon>unclassified sequences</taxon>
        <taxon>metagenomes</taxon>
        <taxon>ecological metagenomes</taxon>
    </lineage>
</organism>
<sequence>MPRERMIRVVNHFNFYLTLLETAFRHGHTLLWSIGTLTPETFAGKGEREGVQWVDIEKVSPLRADSSLLAQVSDDVQALAESYSDYPQLAPLLGEAYANVVGELQPIRQEAEKGEFRP</sequence>
<accession>X0XAJ9</accession>
<dbReference type="EMBL" id="BARS01042181">
    <property type="protein sequence ID" value="GAG40100.1"/>
    <property type="molecule type" value="Genomic_DNA"/>
</dbReference>
<protein>
    <submittedName>
        <fullName evidence="1">Uncharacterized protein</fullName>
    </submittedName>
</protein>
<proteinExistence type="predicted"/>
<feature type="non-terminal residue" evidence="1">
    <location>
        <position position="118"/>
    </location>
</feature>
<name>X0XAJ9_9ZZZZ</name>